<dbReference type="Gene3D" id="1.20.1500.10">
    <property type="entry name" value="YheA/YmcA-like"/>
    <property type="match status" value="1"/>
</dbReference>
<protein>
    <recommendedName>
        <fullName evidence="1">UPF0342 protein AV656_14445</fullName>
    </recommendedName>
</protein>
<name>A0A161SHA5_9BACL</name>
<proteinExistence type="inferred from homology"/>
<dbReference type="RefSeq" id="WP_063183394.1">
    <property type="nucleotide sequence ID" value="NZ_LQNT01000013.1"/>
</dbReference>
<dbReference type="OrthoDB" id="9811402at2"/>
<dbReference type="InterPro" id="IPR010368">
    <property type="entry name" value="Com_YlbF"/>
</dbReference>
<evidence type="ECO:0000313" key="3">
    <source>
        <dbReference type="Proteomes" id="UP000076490"/>
    </source>
</evidence>
<dbReference type="SUPFAM" id="SSF158622">
    <property type="entry name" value="YheA/YmcA-like"/>
    <property type="match status" value="1"/>
</dbReference>
<dbReference type="HAMAP" id="MF_01526">
    <property type="entry name" value="UPF0342"/>
    <property type="match status" value="1"/>
</dbReference>
<organism evidence="2 3">
    <name type="scientific">Bhargavaea cecembensis</name>
    <dbReference type="NCBI Taxonomy" id="394098"/>
    <lineage>
        <taxon>Bacteria</taxon>
        <taxon>Bacillati</taxon>
        <taxon>Bacillota</taxon>
        <taxon>Bacilli</taxon>
        <taxon>Bacillales</taxon>
        <taxon>Caryophanaceae</taxon>
        <taxon>Bhargavaea</taxon>
    </lineage>
</organism>
<dbReference type="InterPro" id="IPR023378">
    <property type="entry name" value="YheA/YmcA-like_dom_sf"/>
</dbReference>
<comment type="caution">
    <text evidence="2">The sequence shown here is derived from an EMBL/GenBank/DDBJ whole genome shotgun (WGS) entry which is preliminary data.</text>
</comment>
<sequence>MAVNIYDDINRLEATFRKTDEYAALVRAIETVRADEEALNIFRNFRKIQMDLQQKQMAGEEIDGDVLEYAQKTAQLAQNNPKIAGMLQAEMQLSRIIEDVNRILMKPVQSLYEQI</sequence>
<dbReference type="EMBL" id="LQNT01000013">
    <property type="protein sequence ID" value="KZE36343.1"/>
    <property type="molecule type" value="Genomic_DNA"/>
</dbReference>
<evidence type="ECO:0000256" key="1">
    <source>
        <dbReference type="HAMAP-Rule" id="MF_01526"/>
    </source>
</evidence>
<gene>
    <name evidence="2" type="ORF">AV656_14445</name>
</gene>
<evidence type="ECO:0000313" key="2">
    <source>
        <dbReference type="EMBL" id="KZE36343.1"/>
    </source>
</evidence>
<reference evidence="2 3" key="1">
    <citation type="submission" date="2016-01" db="EMBL/GenBank/DDBJ databases">
        <title>Whole genome sequencing of Bhargavaea cecembensis T14.</title>
        <authorList>
            <person name="Hong K.W."/>
        </authorList>
    </citation>
    <scope>NUCLEOTIDE SEQUENCE [LARGE SCALE GENOMIC DNA]</scope>
    <source>
        <strain evidence="2 3">T14</strain>
    </source>
</reference>
<dbReference type="Proteomes" id="UP000076490">
    <property type="component" value="Unassembled WGS sequence"/>
</dbReference>
<dbReference type="Pfam" id="PF06133">
    <property type="entry name" value="Com_YlbF"/>
    <property type="match status" value="1"/>
</dbReference>
<comment type="similarity">
    <text evidence="1">Belongs to the UPF0342 family.</text>
</comment>
<dbReference type="AlphaFoldDB" id="A0A161SHA5"/>
<accession>A0A161SHA5</accession>